<organism evidence="1 2">
    <name type="scientific">Helicobacter bizzozeronii (strain CIII-1)</name>
    <dbReference type="NCBI Taxonomy" id="1002804"/>
    <lineage>
        <taxon>Bacteria</taxon>
        <taxon>Pseudomonadati</taxon>
        <taxon>Campylobacterota</taxon>
        <taxon>Epsilonproteobacteria</taxon>
        <taxon>Campylobacterales</taxon>
        <taxon>Helicobacteraceae</taxon>
        <taxon>Helicobacter</taxon>
    </lineage>
</organism>
<dbReference type="HOGENOM" id="CLU_1945784_0_0_7"/>
<name>F8KPM7_HELBC</name>
<dbReference type="GeneID" id="64361195"/>
<dbReference type="AlphaFoldDB" id="F8KPM7"/>
<dbReference type="RefSeq" id="WP_013891131.1">
    <property type="nucleotide sequence ID" value="NC_015674.1"/>
</dbReference>
<proteinExistence type="predicted"/>
<sequence length="129" mass="14576">MLKRNEVLLGLQSSLARKIKIPNVLVDDILTFDASKAPFLVIRPSNTEIRATNSDTWKHTMSLEFEILAPSKDLADHLLEQVLEELEIFSAAHKDPKGIRVEKVEIAATPLYALILELDMVFFTPSFRS</sequence>
<dbReference type="STRING" id="1002804.HBZC1_17690"/>
<accession>F8KPM7</accession>
<keyword evidence="2" id="KW-1185">Reference proteome</keyword>
<dbReference type="KEGG" id="hbi:HBZC1_17690"/>
<dbReference type="EMBL" id="FR871757">
    <property type="protein sequence ID" value="CCB80755.1"/>
    <property type="molecule type" value="Genomic_DNA"/>
</dbReference>
<reference evidence="1 2" key="1">
    <citation type="journal article" date="2011" name="J. Bacteriol.">
        <title>Genome sequence of Helicobacter bizzozeronii strain CIII-1, an isolate from human gastric mucosa.</title>
        <authorList>
            <person name="Schott T."/>
            <person name="Rossi M."/>
            <person name="Hanninen M.L."/>
        </authorList>
    </citation>
    <scope>NUCLEOTIDE SEQUENCE [LARGE SCALE GENOMIC DNA]</scope>
    <source>
        <strain evidence="1 2">CIII-1</strain>
    </source>
</reference>
<evidence type="ECO:0000313" key="1">
    <source>
        <dbReference type="EMBL" id="CCB80755.1"/>
    </source>
</evidence>
<evidence type="ECO:0000313" key="2">
    <source>
        <dbReference type="Proteomes" id="UP000008387"/>
    </source>
</evidence>
<dbReference type="Proteomes" id="UP000008387">
    <property type="component" value="Chromosome"/>
</dbReference>
<protein>
    <submittedName>
        <fullName evidence="1">Uncharacterized protein</fullName>
    </submittedName>
</protein>
<gene>
    <name evidence="1" type="ordered locus">HBZC1_17690</name>
</gene>